<dbReference type="FunFam" id="3.40.50.300:FF:000251">
    <property type="entry name" value="ABC transporter B family member 19"/>
    <property type="match status" value="1"/>
</dbReference>
<feature type="transmembrane region" description="Helical" evidence="12">
    <location>
        <begin position="282"/>
        <end position="308"/>
    </location>
</feature>
<feature type="domain" description="ABC transporter" evidence="13">
    <location>
        <begin position="1163"/>
        <end position="1399"/>
    </location>
</feature>
<evidence type="ECO:0000256" key="2">
    <source>
        <dbReference type="ARBA" id="ARBA00007577"/>
    </source>
</evidence>
<comment type="subcellular location">
    <subcellularLocation>
        <location evidence="1">Cell membrane</location>
        <topology evidence="1">Multi-pass membrane protein</topology>
    </subcellularLocation>
</comment>
<gene>
    <name evidence="15" type="ORF">CHLRE_17g725200v5</name>
</gene>
<accession>A0A2K3CQM8</accession>
<dbReference type="Pfam" id="PF00664">
    <property type="entry name" value="ABC_membrane"/>
    <property type="match status" value="2"/>
</dbReference>
<dbReference type="GO" id="GO:0016887">
    <property type="term" value="F:ATP hydrolysis activity"/>
    <property type="evidence" value="ECO:0007669"/>
    <property type="project" value="InterPro"/>
</dbReference>
<keyword evidence="3" id="KW-0813">Transport</keyword>
<dbReference type="CDD" id="cd03249">
    <property type="entry name" value="ABC_MTABC3_MDL1_MDL2"/>
    <property type="match status" value="2"/>
</dbReference>
<dbReference type="InterPro" id="IPR003439">
    <property type="entry name" value="ABC_transporter-like_ATP-bd"/>
</dbReference>
<dbReference type="InterPro" id="IPR027417">
    <property type="entry name" value="P-loop_NTPase"/>
</dbReference>
<name>A0A2K3CQM8_CHLRE</name>
<evidence type="ECO:0000256" key="1">
    <source>
        <dbReference type="ARBA" id="ARBA00004651"/>
    </source>
</evidence>
<dbReference type="SMART" id="SM00382">
    <property type="entry name" value="AAA"/>
    <property type="match status" value="2"/>
</dbReference>
<feature type="transmembrane region" description="Helical" evidence="12">
    <location>
        <begin position="958"/>
        <end position="979"/>
    </location>
</feature>
<dbReference type="FunFam" id="3.40.50.300:FF:000066">
    <property type="entry name" value="ABC transporter B family member 1"/>
    <property type="match status" value="1"/>
</dbReference>
<dbReference type="FunCoup" id="A0A2K3CQM8">
    <property type="interactions" value="334"/>
</dbReference>
<dbReference type="InterPro" id="IPR036640">
    <property type="entry name" value="ABC1_TM_sf"/>
</dbReference>
<organism evidence="15 16">
    <name type="scientific">Chlamydomonas reinhardtii</name>
    <name type="common">Chlamydomonas smithii</name>
    <dbReference type="NCBI Taxonomy" id="3055"/>
    <lineage>
        <taxon>Eukaryota</taxon>
        <taxon>Viridiplantae</taxon>
        <taxon>Chlorophyta</taxon>
        <taxon>core chlorophytes</taxon>
        <taxon>Chlorophyceae</taxon>
        <taxon>CS clade</taxon>
        <taxon>Chlamydomonadales</taxon>
        <taxon>Chlamydomonadaceae</taxon>
        <taxon>Chlamydomonas</taxon>
    </lineage>
</organism>
<dbReference type="KEGG" id="cre:CHLRE_17g725200v5"/>
<evidence type="ECO:0000256" key="8">
    <source>
        <dbReference type="ARBA" id="ARBA00022989"/>
    </source>
</evidence>
<feature type="region of interest" description="Disordered" evidence="11">
    <location>
        <begin position="769"/>
        <end position="817"/>
    </location>
</feature>
<evidence type="ECO:0000256" key="11">
    <source>
        <dbReference type="SAM" id="MobiDB-lite"/>
    </source>
</evidence>
<feature type="transmembrane region" description="Helical" evidence="12">
    <location>
        <begin position="985"/>
        <end position="1004"/>
    </location>
</feature>
<feature type="compositionally biased region" description="Basic and acidic residues" evidence="11">
    <location>
        <begin position="806"/>
        <end position="817"/>
    </location>
</feature>
<dbReference type="Gene3D" id="3.40.50.300">
    <property type="entry name" value="P-loop containing nucleotide triphosphate hydrolases"/>
    <property type="match status" value="2"/>
</dbReference>
<dbReference type="GO" id="GO:0005524">
    <property type="term" value="F:ATP binding"/>
    <property type="evidence" value="ECO:0007669"/>
    <property type="project" value="UniProtKB-KW"/>
</dbReference>
<dbReference type="Pfam" id="PF00005">
    <property type="entry name" value="ABC_tran"/>
    <property type="match status" value="2"/>
</dbReference>
<evidence type="ECO:0000313" key="16">
    <source>
        <dbReference type="Proteomes" id="UP000006906"/>
    </source>
</evidence>
<dbReference type="Gene3D" id="1.20.1560.10">
    <property type="entry name" value="ABC transporter type 1, transmembrane domain"/>
    <property type="match status" value="2"/>
</dbReference>
<evidence type="ECO:0000256" key="4">
    <source>
        <dbReference type="ARBA" id="ARBA00022692"/>
    </source>
</evidence>
<keyword evidence="6" id="KW-0547">Nucleotide-binding</keyword>
<dbReference type="PROSITE" id="PS00211">
    <property type="entry name" value="ABC_TRANSPORTER_1"/>
    <property type="match status" value="2"/>
</dbReference>
<feature type="domain" description="ABC transmembrane type-1" evidence="14">
    <location>
        <begin position="60"/>
        <end position="346"/>
    </location>
</feature>
<evidence type="ECO:0000259" key="13">
    <source>
        <dbReference type="PROSITE" id="PS50893"/>
    </source>
</evidence>
<dbReference type="PaxDb" id="3055-EDP00495"/>
<evidence type="ECO:0000259" key="14">
    <source>
        <dbReference type="PROSITE" id="PS50929"/>
    </source>
</evidence>
<dbReference type="InterPro" id="IPR017871">
    <property type="entry name" value="ABC_transporter-like_CS"/>
</dbReference>
<evidence type="ECO:0000256" key="6">
    <source>
        <dbReference type="ARBA" id="ARBA00022741"/>
    </source>
</evidence>
<sequence length="1419" mass="151904">MSLKRVDTAKSARSHADDDDVDITAVEELKTEEEKKDDTTPVPYYKLFSTADRLDTVLMVIGAIGALGNGTLLPLFAILFGEFTDAFGDPDSGHFMKTVSNLALKFLYLGLGAIVASYLEAGVWMYTGNRQANRLRTRFLRAVLHQDVAFFDVHSTTGGLVQGLNEDSIDVQNAISEKLGAFLHHSSTFITGYVIGFVKGWEMSLVMIGCMPFMALIGGLLAKGTEMANAAASKAYADASAIAQQNISQIRTVAAYNREQAAMQQYDKALELPRKMGIRQSWLSGLSFGSVQLVFYGTYAVGLFFGAYRIVAGAYTGGQVLMVLVSTLMGGFSLGQAAPNLQYFAKGRSAGGRMFRVIDRQPTIGAELLEEEQVAAGGKPTQPKQPQQLQLTNTKAAGGDVEGGKAAIGGHRVAPAEHVALIEPPASVRGEVQLIDVDFAYPSRPDVLLFDRFNLHVPAGNTVALVGSSGSGKSTVVQLIERFYDPLAGTVTLDGMDLRSLPLRWLRNQVGLVSQEPTLFATTIYENIAIGTKNASAEEVEAAARAANAHTFISNLPQGYETQVGERGVQLSGGQKQRIAIARAILKSPKVMLLDEATSALDTRSEALVQAALDRLVVGRTTVVVAHRLSTIKNADSIAVVQGGRIVEQGTHEELLRDPDGAYSVLVKLQMEAKQLQEVEEAETGIVDEGAEESSDEPDSANGGASLVDGTAKRGGSLALSGAGSGALPPPGSRPMSAVADDLSKHRQGSAPPDAVAVAIPNAVHSNGLHDAAAPNSKLSIDKPSFPRSGPSAGSAITPGGKKKGGKEGKEEEKAKEKPYKVPFKRLLKYAEGEYTAAFIGCIASAASGAQHPAFAFTVASMISIFYTDDMDELKSKASFYCWMFFVIAVSAFIALSVQQVAFGRVAQAVSGRVRVQLFGSILRQEVAWFDDADHSSGKLTANLATDATYVRGAVGDVFAVAFSNLSTLVLGYLVAFAYDWRMALLITGVFPFLMLSMVIHLKFHTGFTSDADKLYAGANQMVTEAFSSIRVIHAYNLQGFIAGSYEKMISHANGLLVRQSNVSGLSFAYSNFIMFGMYSLIIYFMGQEINHGWTNFNDSLKAFMSILLAAMGMAQASMAFPDLGNAKAAVQRIFPIIDRKPPIDSASPDGKQPDTSSISGEIEFRDVRFAYPSRPSVIIFNNFNLTMTAGCVTALVGESGSGKSTVVGLIERFYDPLAGSVLLDGMDVRDYNLRYLRAQIGLVSQEPLLFNGTVADNIRIGKPDATQEELQAAAEAANARTFIEALPEKYNTRVGEGGIQLSGGQKQRVAIARAVVKNPKVMLLDEATSALDARSEAVVQAALDRIMLGRTSIVIAHRLSTIRHANTIAVVYRGQVLEKGTHDELMALDGSYARLVAAQSREPANGAGKDRKFAGKAK</sequence>
<dbReference type="PANTHER" id="PTHR43394:SF16">
    <property type="entry name" value="ABC TRANSPORTER B FAMILY MEMBER 4-LIKE ISOFORM X1"/>
    <property type="match status" value="1"/>
</dbReference>
<dbReference type="EMBL" id="CM008978">
    <property type="protein sequence ID" value="PNW70565.1"/>
    <property type="molecule type" value="Genomic_DNA"/>
</dbReference>
<dbReference type="InterPro" id="IPR003593">
    <property type="entry name" value="AAA+_ATPase"/>
</dbReference>
<dbReference type="CDD" id="cd18578">
    <property type="entry name" value="ABC_6TM_Pgp_ABCB1_D2_like"/>
    <property type="match status" value="1"/>
</dbReference>
<dbReference type="GO" id="GO:0016020">
    <property type="term" value="C:membrane"/>
    <property type="evidence" value="ECO:0000318"/>
    <property type="project" value="GO_Central"/>
</dbReference>
<dbReference type="InterPro" id="IPR039421">
    <property type="entry name" value="Type_1_exporter"/>
</dbReference>
<feature type="transmembrane region" description="Helical" evidence="12">
    <location>
        <begin position="106"/>
        <end position="126"/>
    </location>
</feature>
<dbReference type="Proteomes" id="UP000006906">
    <property type="component" value="Chromosome 17"/>
</dbReference>
<dbReference type="FunFam" id="1.20.1560.10:FF:000600">
    <property type="entry name" value="MDR-like ABC transporter"/>
    <property type="match status" value="1"/>
</dbReference>
<evidence type="ECO:0000313" key="15">
    <source>
        <dbReference type="EMBL" id="PNW70565.1"/>
    </source>
</evidence>
<feature type="transmembrane region" description="Helical" evidence="12">
    <location>
        <begin position="56"/>
        <end position="80"/>
    </location>
</feature>
<feature type="transmembrane region" description="Helical" evidence="12">
    <location>
        <begin position="1103"/>
        <end position="1124"/>
    </location>
</feature>
<dbReference type="GO" id="GO:0055085">
    <property type="term" value="P:transmembrane transport"/>
    <property type="evidence" value="ECO:0000318"/>
    <property type="project" value="GO_Central"/>
</dbReference>
<keyword evidence="10" id="KW-0325">Glycoprotein</keyword>
<reference evidence="15 16" key="1">
    <citation type="journal article" date="2007" name="Science">
        <title>The Chlamydomonas genome reveals the evolution of key animal and plant functions.</title>
        <authorList>
            <person name="Merchant S.S."/>
            <person name="Prochnik S.E."/>
            <person name="Vallon O."/>
            <person name="Harris E.H."/>
            <person name="Karpowicz S.J."/>
            <person name="Witman G.B."/>
            <person name="Terry A."/>
            <person name="Salamov A."/>
            <person name="Fritz-Laylin L.K."/>
            <person name="Marechal-Drouard L."/>
            <person name="Marshall W.F."/>
            <person name="Qu L.H."/>
            <person name="Nelson D.R."/>
            <person name="Sanderfoot A.A."/>
            <person name="Spalding M.H."/>
            <person name="Kapitonov V.V."/>
            <person name="Ren Q."/>
            <person name="Ferris P."/>
            <person name="Lindquist E."/>
            <person name="Shapiro H."/>
            <person name="Lucas S.M."/>
            <person name="Grimwood J."/>
            <person name="Schmutz J."/>
            <person name="Cardol P."/>
            <person name="Cerutti H."/>
            <person name="Chanfreau G."/>
            <person name="Chen C.L."/>
            <person name="Cognat V."/>
            <person name="Croft M.T."/>
            <person name="Dent R."/>
            <person name="Dutcher S."/>
            <person name="Fernandez E."/>
            <person name="Fukuzawa H."/>
            <person name="Gonzalez-Ballester D."/>
            <person name="Gonzalez-Halphen D."/>
            <person name="Hallmann A."/>
            <person name="Hanikenne M."/>
            <person name="Hippler M."/>
            <person name="Inwood W."/>
            <person name="Jabbari K."/>
            <person name="Kalanon M."/>
            <person name="Kuras R."/>
            <person name="Lefebvre P.A."/>
            <person name="Lemaire S.D."/>
            <person name="Lobanov A.V."/>
            <person name="Lohr M."/>
            <person name="Manuell A."/>
            <person name="Meier I."/>
            <person name="Mets L."/>
            <person name="Mittag M."/>
            <person name="Mittelmeier T."/>
            <person name="Moroney J.V."/>
            <person name="Moseley J."/>
            <person name="Napoli C."/>
            <person name="Nedelcu A.M."/>
            <person name="Niyogi K."/>
            <person name="Novoselov S.V."/>
            <person name="Paulsen I.T."/>
            <person name="Pazour G."/>
            <person name="Purton S."/>
            <person name="Ral J.P."/>
            <person name="Riano-Pachon D.M."/>
            <person name="Riekhof W."/>
            <person name="Rymarquis L."/>
            <person name="Schroda M."/>
            <person name="Stern D."/>
            <person name="Umen J."/>
            <person name="Willows R."/>
            <person name="Wilson N."/>
            <person name="Zimmer S.L."/>
            <person name="Allmer J."/>
            <person name="Balk J."/>
            <person name="Bisova K."/>
            <person name="Chen C.J."/>
            <person name="Elias M."/>
            <person name="Gendler K."/>
            <person name="Hauser C."/>
            <person name="Lamb M.R."/>
            <person name="Ledford H."/>
            <person name="Long J.C."/>
            <person name="Minagawa J."/>
            <person name="Page M.D."/>
            <person name="Pan J."/>
            <person name="Pootakham W."/>
            <person name="Roje S."/>
            <person name="Rose A."/>
            <person name="Stahlberg E."/>
            <person name="Terauchi A.M."/>
            <person name="Yang P."/>
            <person name="Ball S."/>
            <person name="Bowler C."/>
            <person name="Dieckmann C.L."/>
            <person name="Gladyshev V.N."/>
            <person name="Green P."/>
            <person name="Jorgensen R."/>
            <person name="Mayfield S."/>
            <person name="Mueller-Roeber B."/>
            <person name="Rajamani S."/>
            <person name="Sayre R.T."/>
            <person name="Brokstein P."/>
            <person name="Dubchak I."/>
            <person name="Goodstein D."/>
            <person name="Hornick L."/>
            <person name="Huang Y.W."/>
            <person name="Jhaveri J."/>
            <person name="Luo Y."/>
            <person name="Martinez D."/>
            <person name="Ngau W.C."/>
            <person name="Otillar B."/>
            <person name="Poliakov A."/>
            <person name="Porter A."/>
            <person name="Szajkowski L."/>
            <person name="Werner G."/>
            <person name="Zhou K."/>
            <person name="Grigoriev I.V."/>
            <person name="Rokhsar D.S."/>
            <person name="Grossman A.R."/>
        </authorList>
    </citation>
    <scope>NUCLEOTIDE SEQUENCE [LARGE SCALE GENOMIC DNA]</scope>
    <source>
        <strain evidence="16">CC-503</strain>
    </source>
</reference>
<dbReference type="SUPFAM" id="SSF90123">
    <property type="entry name" value="ABC transporter transmembrane region"/>
    <property type="match status" value="2"/>
</dbReference>
<dbReference type="FunFam" id="1.20.1560.10:FF:000295">
    <property type="entry name" value="MDR-like ABC transporter"/>
    <property type="match status" value="1"/>
</dbReference>
<keyword evidence="4 12" id="KW-0812">Transmembrane</keyword>
<dbReference type="GO" id="GO:0005886">
    <property type="term" value="C:plasma membrane"/>
    <property type="evidence" value="ECO:0007669"/>
    <property type="project" value="UniProtKB-SubCell"/>
</dbReference>
<feature type="compositionally biased region" description="Acidic residues" evidence="11">
    <location>
        <begin position="689"/>
        <end position="699"/>
    </location>
</feature>
<dbReference type="InParanoid" id="A0A2K3CQM8"/>
<dbReference type="GeneID" id="5722765"/>
<protein>
    <recommendedName>
        <fullName evidence="17">MDR-like ABC transporter</fullName>
    </recommendedName>
</protein>
<dbReference type="GO" id="GO:0042626">
    <property type="term" value="F:ATPase-coupled transmembrane transporter activity"/>
    <property type="evidence" value="ECO:0000318"/>
    <property type="project" value="GO_Central"/>
</dbReference>
<evidence type="ECO:0000256" key="5">
    <source>
        <dbReference type="ARBA" id="ARBA00022737"/>
    </source>
</evidence>
<feature type="domain" description="ABC transmembrane type-1" evidence="14">
    <location>
        <begin position="839"/>
        <end position="1126"/>
    </location>
</feature>
<evidence type="ECO:0000256" key="7">
    <source>
        <dbReference type="ARBA" id="ARBA00022840"/>
    </source>
</evidence>
<feature type="region of interest" description="Disordered" evidence="11">
    <location>
        <begin position="685"/>
        <end position="753"/>
    </location>
</feature>
<comment type="similarity">
    <text evidence="2">Belongs to the ABC transporter superfamily. ABCB family. Multidrug resistance exporter (TC 3.A.1.201) subfamily.</text>
</comment>
<evidence type="ECO:0000256" key="9">
    <source>
        <dbReference type="ARBA" id="ARBA00023136"/>
    </source>
</evidence>
<feature type="transmembrane region" description="Helical" evidence="12">
    <location>
        <begin position="878"/>
        <end position="898"/>
    </location>
</feature>
<dbReference type="PANTHER" id="PTHR43394">
    <property type="entry name" value="ATP-DEPENDENT PERMEASE MDL1, MITOCHONDRIAL"/>
    <property type="match status" value="1"/>
</dbReference>
<evidence type="ECO:0008006" key="17">
    <source>
        <dbReference type="Google" id="ProtNLM"/>
    </source>
</evidence>
<keyword evidence="16" id="KW-1185">Reference proteome</keyword>
<dbReference type="GO" id="GO:0140359">
    <property type="term" value="F:ABC-type transporter activity"/>
    <property type="evidence" value="ECO:0007669"/>
    <property type="project" value="InterPro"/>
</dbReference>
<feature type="transmembrane region" description="Helical" evidence="12">
    <location>
        <begin position="1068"/>
        <end position="1087"/>
    </location>
</feature>
<evidence type="ECO:0000256" key="10">
    <source>
        <dbReference type="ARBA" id="ARBA00023180"/>
    </source>
</evidence>
<feature type="transmembrane region" description="Helical" evidence="12">
    <location>
        <begin position="835"/>
        <end position="866"/>
    </location>
</feature>
<evidence type="ECO:0000256" key="12">
    <source>
        <dbReference type="SAM" id="Phobius"/>
    </source>
</evidence>
<keyword evidence="9 12" id="KW-0472">Membrane</keyword>
<dbReference type="SUPFAM" id="SSF52540">
    <property type="entry name" value="P-loop containing nucleoside triphosphate hydrolases"/>
    <property type="match status" value="2"/>
</dbReference>
<keyword evidence="7" id="KW-0067">ATP-binding</keyword>
<dbReference type="RefSeq" id="XP_042914788.1">
    <property type="nucleotide sequence ID" value="XM_043072329.1"/>
</dbReference>
<feature type="domain" description="ABC transporter" evidence="13">
    <location>
        <begin position="432"/>
        <end position="668"/>
    </location>
</feature>
<proteinExistence type="inferred from homology"/>
<dbReference type="PROSITE" id="PS50893">
    <property type="entry name" value="ABC_TRANSPORTER_2"/>
    <property type="match status" value="2"/>
</dbReference>
<dbReference type="CDD" id="cd18577">
    <property type="entry name" value="ABC_6TM_Pgp_ABCB1_D1_like"/>
    <property type="match status" value="1"/>
</dbReference>
<dbReference type="PROSITE" id="PS50929">
    <property type="entry name" value="ABC_TM1F"/>
    <property type="match status" value="2"/>
</dbReference>
<dbReference type="OrthoDB" id="6500128at2759"/>
<dbReference type="ExpressionAtlas" id="A0A2K3CQM8">
    <property type="expression patterns" value="baseline"/>
</dbReference>
<feature type="transmembrane region" description="Helical" evidence="12">
    <location>
        <begin position="320"/>
        <end position="338"/>
    </location>
</feature>
<keyword evidence="5" id="KW-0677">Repeat</keyword>
<dbReference type="Gramene" id="PNW70565">
    <property type="protein sequence ID" value="PNW70565"/>
    <property type="gene ID" value="CHLRE_17g725200v5"/>
</dbReference>
<keyword evidence="8 12" id="KW-1133">Transmembrane helix</keyword>
<dbReference type="InterPro" id="IPR011527">
    <property type="entry name" value="ABC1_TM_dom"/>
</dbReference>
<evidence type="ECO:0000256" key="3">
    <source>
        <dbReference type="ARBA" id="ARBA00022448"/>
    </source>
</evidence>
<feature type="transmembrane region" description="Helical" evidence="12">
    <location>
        <begin position="204"/>
        <end position="222"/>
    </location>
</feature>